<keyword evidence="2" id="KW-1185">Reference proteome</keyword>
<protein>
    <recommendedName>
        <fullName evidence="3">C-type lectin domain-containing protein</fullName>
    </recommendedName>
</protein>
<reference evidence="1" key="1">
    <citation type="submission" date="2022-08" db="UniProtKB">
        <authorList>
            <consortium name="EnsemblMetazoa"/>
        </authorList>
    </citation>
    <scope>IDENTIFICATION</scope>
    <source>
        <strain evidence="1">05x7-T-G4-1.051#20</strain>
    </source>
</reference>
<dbReference type="CDD" id="cd00037">
    <property type="entry name" value="CLECT"/>
    <property type="match status" value="1"/>
</dbReference>
<organism evidence="1 2">
    <name type="scientific">Magallana gigas</name>
    <name type="common">Pacific oyster</name>
    <name type="synonym">Crassostrea gigas</name>
    <dbReference type="NCBI Taxonomy" id="29159"/>
    <lineage>
        <taxon>Eukaryota</taxon>
        <taxon>Metazoa</taxon>
        <taxon>Spiralia</taxon>
        <taxon>Lophotrochozoa</taxon>
        <taxon>Mollusca</taxon>
        <taxon>Bivalvia</taxon>
        <taxon>Autobranchia</taxon>
        <taxon>Pteriomorphia</taxon>
        <taxon>Ostreida</taxon>
        <taxon>Ostreoidea</taxon>
        <taxon>Ostreidae</taxon>
        <taxon>Magallana</taxon>
    </lineage>
</organism>
<dbReference type="Gene3D" id="3.10.100.10">
    <property type="entry name" value="Mannose-Binding Protein A, subunit A"/>
    <property type="match status" value="1"/>
</dbReference>
<evidence type="ECO:0000313" key="1">
    <source>
        <dbReference type="EnsemblMetazoa" id="G6310.1:cds"/>
    </source>
</evidence>
<dbReference type="EnsemblMetazoa" id="G6310.1">
    <property type="protein sequence ID" value="G6310.1:cds"/>
    <property type="gene ID" value="G6310"/>
</dbReference>
<sequence length="112" mass="12438">MCYHLNTIELIAVDAIARCQSEHPNSRLLLIDSDEIYNFAVSIIDTFNTGPIYLQGTRSGPNFIDDDGQVITYFNWDAGEPGSGTYLRTDTSSRLQEASSGGGAYKFICRLY</sequence>
<dbReference type="AlphaFoldDB" id="A0A8W8NCJ9"/>
<name>A0A8W8NCJ9_MAGGI</name>
<dbReference type="InterPro" id="IPR016186">
    <property type="entry name" value="C-type_lectin-like/link_sf"/>
</dbReference>
<dbReference type="InterPro" id="IPR016187">
    <property type="entry name" value="CTDL_fold"/>
</dbReference>
<evidence type="ECO:0000313" key="2">
    <source>
        <dbReference type="Proteomes" id="UP000005408"/>
    </source>
</evidence>
<accession>A0A8W8NCJ9</accession>
<dbReference type="Proteomes" id="UP000005408">
    <property type="component" value="Unassembled WGS sequence"/>
</dbReference>
<evidence type="ECO:0008006" key="3">
    <source>
        <dbReference type="Google" id="ProtNLM"/>
    </source>
</evidence>
<dbReference type="SUPFAM" id="SSF56436">
    <property type="entry name" value="C-type lectin-like"/>
    <property type="match status" value="1"/>
</dbReference>
<proteinExistence type="predicted"/>